<name>A0A5J4VR07_9EUKA</name>
<dbReference type="AlphaFoldDB" id="A0A5J4VR07"/>
<proteinExistence type="predicted"/>
<comment type="caution">
    <text evidence="2">The sequence shown here is derived from an EMBL/GenBank/DDBJ whole genome shotgun (WGS) entry which is preliminary data.</text>
</comment>
<dbReference type="Proteomes" id="UP000324800">
    <property type="component" value="Unassembled WGS sequence"/>
</dbReference>
<reference evidence="2 3" key="1">
    <citation type="submission" date="2019-03" db="EMBL/GenBank/DDBJ databases">
        <title>Single cell metagenomics reveals metabolic interactions within the superorganism composed of flagellate Streblomastix strix and complex community of Bacteroidetes bacteria on its surface.</title>
        <authorList>
            <person name="Treitli S.C."/>
            <person name="Kolisko M."/>
            <person name="Husnik F."/>
            <person name="Keeling P."/>
            <person name="Hampl V."/>
        </authorList>
    </citation>
    <scope>NUCLEOTIDE SEQUENCE [LARGE SCALE GENOMIC DNA]</scope>
    <source>
        <strain evidence="2">ST1C</strain>
    </source>
</reference>
<accession>A0A5J4VR07</accession>
<dbReference type="EMBL" id="SNRW01005406">
    <property type="protein sequence ID" value="KAA6385128.1"/>
    <property type="molecule type" value="Genomic_DNA"/>
</dbReference>
<gene>
    <name evidence="2" type="ORF">EZS28_019344</name>
</gene>
<evidence type="ECO:0000313" key="2">
    <source>
        <dbReference type="EMBL" id="KAA6385128.1"/>
    </source>
</evidence>
<evidence type="ECO:0000313" key="3">
    <source>
        <dbReference type="Proteomes" id="UP000324800"/>
    </source>
</evidence>
<protein>
    <submittedName>
        <fullName evidence="2">Uncharacterized protein</fullName>
    </submittedName>
</protein>
<feature type="compositionally biased region" description="Polar residues" evidence="1">
    <location>
        <begin position="14"/>
        <end position="23"/>
    </location>
</feature>
<feature type="region of interest" description="Disordered" evidence="1">
    <location>
        <begin position="1"/>
        <end position="33"/>
    </location>
</feature>
<organism evidence="2 3">
    <name type="scientific">Streblomastix strix</name>
    <dbReference type="NCBI Taxonomy" id="222440"/>
    <lineage>
        <taxon>Eukaryota</taxon>
        <taxon>Metamonada</taxon>
        <taxon>Preaxostyla</taxon>
        <taxon>Oxymonadida</taxon>
        <taxon>Streblomastigidae</taxon>
        <taxon>Streblomastix</taxon>
    </lineage>
</organism>
<feature type="non-terminal residue" evidence="2">
    <location>
        <position position="62"/>
    </location>
</feature>
<sequence>MKTIASAPSKPRKTASSNLIKQLSSKKKDEEAKKQAKVLDEITKEKLFREELEMLSEELDLE</sequence>
<evidence type="ECO:0000256" key="1">
    <source>
        <dbReference type="SAM" id="MobiDB-lite"/>
    </source>
</evidence>